<comment type="caution">
    <text evidence="1">The sequence shown here is derived from an EMBL/GenBank/DDBJ whole genome shotgun (WGS) entry which is preliminary data.</text>
</comment>
<name>A0ACD3QNM5_LARCR</name>
<dbReference type="Proteomes" id="UP000793456">
    <property type="component" value="Chromosome XVI"/>
</dbReference>
<accession>A0ACD3QNM5</accession>
<protein>
    <submittedName>
        <fullName evidence="1">Uncharacterized protein</fullName>
    </submittedName>
</protein>
<gene>
    <name evidence="1" type="ORF">E3U43_014434</name>
</gene>
<proteinExistence type="predicted"/>
<dbReference type="EMBL" id="CM011689">
    <property type="protein sequence ID" value="TMS08887.1"/>
    <property type="molecule type" value="Genomic_DNA"/>
</dbReference>
<reference evidence="1" key="1">
    <citation type="submission" date="2018-11" db="EMBL/GenBank/DDBJ databases">
        <title>The sequence and de novo assembly of Larimichthys crocea genome using PacBio and Hi-C technologies.</title>
        <authorList>
            <person name="Xu P."/>
            <person name="Chen B."/>
            <person name="Zhou Z."/>
            <person name="Ke Q."/>
            <person name="Wu Y."/>
            <person name="Bai H."/>
            <person name="Pu F."/>
        </authorList>
    </citation>
    <scope>NUCLEOTIDE SEQUENCE</scope>
    <source>
        <tissue evidence="1">Muscle</tissue>
    </source>
</reference>
<evidence type="ECO:0000313" key="2">
    <source>
        <dbReference type="Proteomes" id="UP000793456"/>
    </source>
</evidence>
<evidence type="ECO:0000313" key="1">
    <source>
        <dbReference type="EMBL" id="TMS08887.1"/>
    </source>
</evidence>
<organism evidence="1 2">
    <name type="scientific">Larimichthys crocea</name>
    <name type="common">Large yellow croaker</name>
    <name type="synonym">Pseudosciaena crocea</name>
    <dbReference type="NCBI Taxonomy" id="215358"/>
    <lineage>
        <taxon>Eukaryota</taxon>
        <taxon>Metazoa</taxon>
        <taxon>Chordata</taxon>
        <taxon>Craniata</taxon>
        <taxon>Vertebrata</taxon>
        <taxon>Euteleostomi</taxon>
        <taxon>Actinopterygii</taxon>
        <taxon>Neopterygii</taxon>
        <taxon>Teleostei</taxon>
        <taxon>Neoteleostei</taxon>
        <taxon>Acanthomorphata</taxon>
        <taxon>Eupercaria</taxon>
        <taxon>Sciaenidae</taxon>
        <taxon>Larimichthys</taxon>
    </lineage>
</organism>
<keyword evidence="2" id="KW-1185">Reference proteome</keyword>
<sequence>MEAALELLCVYTANCTTACSSLCGGGPGVAPGSKCTLSNSLMHSVMKLASGVAPDNSPIQKLAFSLLANLAMSRDCRGLLHKNNFLQAFPSVSMPKKVGGFKATSAGCLLGLWLKLLVNVSFAEDGQQSILRVTGALELLADLAQHRRHALLTLHNLCFCPANKPHVIANAFILPRWGNMEAVQKDHWYFVVLIFLPFLKVAVQQKEPVTVSLEEGMILECLCPWNGNLSMVSWTKLPDKNPVAIFHPEYGKVFSHQYRERIEFLRTTPMDGSISMSNVTHQDIGLYHCSVQTFPQGPWTRSIQVEDLDEPPEDVDITERPTPEVIKTDTELVTELNNNLTISCNHEHNGTIYQVILEKMPHGHPWDIIGVCKEVENGLVSEDYSDRGRVSCTDTLDVSLHLTGVVPEDSGFYRCTFSTDAGVQTTTVVLTVNPPGGFSLSVYMMYIYIGAGAAGFILLTAIIILAVRHRKKNKRKEYRVKLHPSHRQCDNPDGILVTAVTRERETAWTTNSGLCKAADIQLCVFCVVNQSQEQQRTGTNKKIYPMRPKDRLSSFQFGFK</sequence>